<dbReference type="EMBL" id="LKTP01000037">
    <property type="protein sequence ID" value="KRG27146.1"/>
    <property type="molecule type" value="Genomic_DNA"/>
</dbReference>
<sequence>MASILDLLNTQMGEELVKKASSKTSEDKGKVTSALGMALPLILGAMKRNTKDPEGAENLDKALQSEKHNGDVLNNLEEKDAEELTGEGSKILNHVLGSRQIGISKTIAGALNMDETSVNKILEMAAPVIMGLLGQQKRKDNIGASGLSDLLGSVMGSNSSHDQSLVETLLDADGDGSVIDDVAGMVLGGKKGKKGGSLLGGMLGGK</sequence>
<dbReference type="Proteomes" id="UP000051643">
    <property type="component" value="Unassembled WGS sequence"/>
</dbReference>
<protein>
    <recommendedName>
        <fullName evidence="3">DUF937 domain-containing protein</fullName>
    </recommendedName>
</protein>
<organism evidence="1 2">
    <name type="scientific">Salegentibacter mishustinae</name>
    <dbReference type="NCBI Taxonomy" id="270918"/>
    <lineage>
        <taxon>Bacteria</taxon>
        <taxon>Pseudomonadati</taxon>
        <taxon>Bacteroidota</taxon>
        <taxon>Flavobacteriia</taxon>
        <taxon>Flavobacteriales</taxon>
        <taxon>Flavobacteriaceae</taxon>
        <taxon>Salegentibacter</taxon>
    </lineage>
</organism>
<dbReference type="AlphaFoldDB" id="A0A0Q9ZCK4"/>
<dbReference type="Pfam" id="PF06078">
    <property type="entry name" value="DUF937"/>
    <property type="match status" value="2"/>
</dbReference>
<accession>A0A0Q9ZCK4</accession>
<proteinExistence type="predicted"/>
<reference evidence="1" key="1">
    <citation type="submission" date="2015-10" db="EMBL/GenBank/DDBJ databases">
        <title>Draft genome sequence of Salegentibacter mishustinae KCTC 12263.</title>
        <authorList>
            <person name="Lin W."/>
            <person name="Zheng Q."/>
        </authorList>
    </citation>
    <scope>NUCLEOTIDE SEQUENCE [LARGE SCALE GENOMIC DNA]</scope>
    <source>
        <strain evidence="1">KCTC 12263</strain>
    </source>
</reference>
<name>A0A0Q9ZCK4_9FLAO</name>
<comment type="caution">
    <text evidence="1">The sequence shown here is derived from an EMBL/GenBank/DDBJ whole genome shotgun (WGS) entry which is preliminary data.</text>
</comment>
<keyword evidence="2" id="KW-1185">Reference proteome</keyword>
<evidence type="ECO:0000313" key="1">
    <source>
        <dbReference type="EMBL" id="KRG27146.1"/>
    </source>
</evidence>
<gene>
    <name evidence="1" type="ORF">APR42_11575</name>
</gene>
<dbReference type="OrthoDB" id="708105at2"/>
<dbReference type="RefSeq" id="WP_057483039.1">
    <property type="nucleotide sequence ID" value="NZ_BMWR01000007.1"/>
</dbReference>
<evidence type="ECO:0008006" key="3">
    <source>
        <dbReference type="Google" id="ProtNLM"/>
    </source>
</evidence>
<dbReference type="InterPro" id="IPR009282">
    <property type="entry name" value="DUF937"/>
</dbReference>
<evidence type="ECO:0000313" key="2">
    <source>
        <dbReference type="Proteomes" id="UP000051643"/>
    </source>
</evidence>
<dbReference type="STRING" id="270918.APR42_11575"/>